<dbReference type="AlphaFoldDB" id="A0A174NNV9"/>
<keyword evidence="1 2" id="KW-0808">Transferase</keyword>
<accession>A0A174NNV9</accession>
<dbReference type="Gene3D" id="3.90.550.20">
    <property type="match status" value="1"/>
</dbReference>
<dbReference type="GO" id="GO:0051999">
    <property type="term" value="P:mannosyl-inositol phosphorylceramide biosynthetic process"/>
    <property type="evidence" value="ECO:0007669"/>
    <property type="project" value="TreeGrafter"/>
</dbReference>
<dbReference type="PANTHER" id="PTHR32385">
    <property type="entry name" value="MANNOSYL PHOSPHORYLINOSITOL CERAMIDE SYNTHASE"/>
    <property type="match status" value="1"/>
</dbReference>
<keyword evidence="2" id="KW-0328">Glycosyltransferase</keyword>
<dbReference type="InterPro" id="IPR029044">
    <property type="entry name" value="Nucleotide-diphossugar_trans"/>
</dbReference>
<evidence type="ECO:0000313" key="3">
    <source>
        <dbReference type="Proteomes" id="UP000095419"/>
    </source>
</evidence>
<dbReference type="Proteomes" id="UP000095419">
    <property type="component" value="Unassembled WGS sequence"/>
</dbReference>
<dbReference type="EMBL" id="CYZF01000013">
    <property type="protein sequence ID" value="CUP47629.1"/>
    <property type="molecule type" value="Genomic_DNA"/>
</dbReference>
<dbReference type="SUPFAM" id="SSF53448">
    <property type="entry name" value="Nucleotide-diphospho-sugar transferases"/>
    <property type="match status" value="1"/>
</dbReference>
<dbReference type="GO" id="GO:0000030">
    <property type="term" value="F:mannosyltransferase activity"/>
    <property type="evidence" value="ECO:0007669"/>
    <property type="project" value="TreeGrafter"/>
</dbReference>
<dbReference type="InterPro" id="IPR007577">
    <property type="entry name" value="GlycoTrfase_DXD_sugar-bd_CS"/>
</dbReference>
<dbReference type="RefSeq" id="WP_057089606.1">
    <property type="nucleotide sequence ID" value="NZ_CYZF01000013.1"/>
</dbReference>
<organism evidence="2 3">
    <name type="scientific">Bacteroides uniformis</name>
    <dbReference type="NCBI Taxonomy" id="820"/>
    <lineage>
        <taxon>Bacteria</taxon>
        <taxon>Pseudomonadati</taxon>
        <taxon>Bacteroidota</taxon>
        <taxon>Bacteroidia</taxon>
        <taxon>Bacteroidales</taxon>
        <taxon>Bacteroidaceae</taxon>
        <taxon>Bacteroides</taxon>
    </lineage>
</organism>
<protein>
    <submittedName>
        <fullName evidence="2">Mannosyltransferase OCH1 and related enzymes</fullName>
    </submittedName>
</protein>
<gene>
    <name evidence="2" type="ORF">ERS417307_03752</name>
</gene>
<dbReference type="GO" id="GO:0016020">
    <property type="term" value="C:membrane"/>
    <property type="evidence" value="ECO:0007669"/>
    <property type="project" value="GOC"/>
</dbReference>
<name>A0A174NNV9_BACUN</name>
<dbReference type="InterPro" id="IPR051706">
    <property type="entry name" value="Glycosyltransferase_domain"/>
</dbReference>
<reference evidence="2 3" key="1">
    <citation type="submission" date="2015-09" db="EMBL/GenBank/DDBJ databases">
        <authorList>
            <consortium name="Pathogen Informatics"/>
        </authorList>
    </citation>
    <scope>NUCLEOTIDE SEQUENCE [LARGE SCALE GENOMIC DNA]</scope>
    <source>
        <strain evidence="2 3">2789STDY5608791</strain>
    </source>
</reference>
<evidence type="ECO:0000313" key="2">
    <source>
        <dbReference type="EMBL" id="CUP47629.1"/>
    </source>
</evidence>
<sequence>MIPKTIHYCWFNDTPIPYSLQVCMDSWKKNLPDYKWKLWSLKDFDVNSLPWTKEAFHAGALAFVADYVRLHALYTEGGIYMDTDVMVKKSFDPLLSNGFFTAIEYHPEMIEGDEMAGQRLEPDGTNRFPGVRVPGLGLLSAILGAEKGHPYLVEAMKFYEGRHFIQEDGSWYTKEIAPDVLALAAEKFGLKYDNEIEQQLEERMLILPSRILGAAWKQVTDDTIAVHLSKGSWRKRTWLRNILTKLNFYRKIFKAHK</sequence>
<dbReference type="Pfam" id="PF04488">
    <property type="entry name" value="Gly_transf_sug"/>
    <property type="match status" value="1"/>
</dbReference>
<dbReference type="PANTHER" id="PTHR32385:SF15">
    <property type="entry name" value="INOSITOL PHOSPHOCERAMIDE MANNOSYLTRANSFERASE 1"/>
    <property type="match status" value="1"/>
</dbReference>
<proteinExistence type="predicted"/>
<evidence type="ECO:0000256" key="1">
    <source>
        <dbReference type="ARBA" id="ARBA00022679"/>
    </source>
</evidence>